<evidence type="ECO:0000313" key="3">
    <source>
        <dbReference type="EMBL" id="KPL87686.1"/>
    </source>
</evidence>
<feature type="transmembrane region" description="Helical" evidence="1">
    <location>
        <begin position="106"/>
        <end position="123"/>
    </location>
</feature>
<feature type="transmembrane region" description="Helical" evidence="1">
    <location>
        <begin position="41"/>
        <end position="62"/>
    </location>
</feature>
<feature type="transmembrane region" description="Helical" evidence="1">
    <location>
        <begin position="12"/>
        <end position="29"/>
    </location>
</feature>
<reference evidence="4" key="3">
    <citation type="submission" date="2015-08" db="EMBL/GenBank/DDBJ databases">
        <title>Draft Genome Sequence of a Heterotrophic Facultative Anaerobic Bacterium Ardenticatena maritima Strain 110S.</title>
        <authorList>
            <person name="Kawaichi S."/>
            <person name="Yoshida T."/>
            <person name="Sako Y."/>
            <person name="Nakamura R."/>
        </authorList>
    </citation>
    <scope>NUCLEOTIDE SEQUENCE [LARGE SCALE GENOMIC DNA]</scope>
    <source>
        <strain evidence="4">110S</strain>
    </source>
</reference>
<sequence length="306" mass="33312">MQTRLSSPHDTVVSAWLACMLGWGLVWWLPGAHSASERLLWVWSVPLVAAGGSALGQTLLAHRAWRWSAVLAVVAPFWWCSPAYPDLTAGVFLFLAAVARLLRRGMDLPALLVAVGVWGWLVIREPPLLWLGSVLVLVFLILWQEARFPTQRLALGGIVVGLGVVLAGGLMVMVGLGRGQWLLDRLALMVQAAVVVHPSVEGGVRLGGAVWLWMVVWSVAALTGVRMQWATVRESDIWPVMVGAVGVFVLLGVLFEPQLGRVGAHVLVVLAFPGWRALVSHRLLRPVWVLAGVGMWCVLSLMCLFL</sequence>
<dbReference type="Proteomes" id="UP000050502">
    <property type="component" value="Unassembled WGS sequence"/>
</dbReference>
<evidence type="ECO:0000256" key="1">
    <source>
        <dbReference type="SAM" id="Phobius"/>
    </source>
</evidence>
<feature type="transmembrane region" description="Helical" evidence="1">
    <location>
        <begin position="129"/>
        <end position="146"/>
    </location>
</feature>
<dbReference type="STRING" id="872965.SE16_08745"/>
<keyword evidence="4" id="KW-1185">Reference proteome</keyword>
<reference evidence="2" key="1">
    <citation type="journal article" date="2015" name="Genome Announc.">
        <title>Draft Genome Sequence of a Heterotrophic Facultative Anaerobic Thermophilic Bacterium, Ardenticatena maritima Strain 110ST.</title>
        <authorList>
            <person name="Kawaichi S."/>
            <person name="Yoshida T."/>
            <person name="Sako Y."/>
            <person name="Nakamura R."/>
        </authorList>
    </citation>
    <scope>NUCLEOTIDE SEQUENCE [LARGE SCALE GENOMIC DNA]</scope>
    <source>
        <strain evidence="2">110S</strain>
    </source>
</reference>
<feature type="transmembrane region" description="Helical" evidence="1">
    <location>
        <begin position="153"/>
        <end position="176"/>
    </location>
</feature>
<evidence type="ECO:0000313" key="2">
    <source>
        <dbReference type="EMBL" id="GAP62747.1"/>
    </source>
</evidence>
<protein>
    <submittedName>
        <fullName evidence="2">Uncharacterized protein</fullName>
    </submittedName>
</protein>
<dbReference type="Proteomes" id="UP000037784">
    <property type="component" value="Unassembled WGS sequence"/>
</dbReference>
<feature type="transmembrane region" description="Helical" evidence="1">
    <location>
        <begin position="206"/>
        <end position="225"/>
    </location>
</feature>
<dbReference type="AlphaFoldDB" id="A0A0M9UCE4"/>
<name>A0A0M9UCE4_9CHLR</name>
<feature type="transmembrane region" description="Helical" evidence="1">
    <location>
        <begin position="237"/>
        <end position="255"/>
    </location>
</feature>
<gene>
    <name evidence="2" type="ORF">ARMA_1170</name>
    <name evidence="3" type="ORF">SE16_08745</name>
</gene>
<keyword evidence="1" id="KW-0472">Membrane</keyword>
<reference evidence="3 5" key="2">
    <citation type="submission" date="2015-07" db="EMBL/GenBank/DDBJ databases">
        <title>Whole genome sequence of Ardenticatena maritima DSM 23922.</title>
        <authorList>
            <person name="Hemp J."/>
            <person name="Ward L.M."/>
            <person name="Pace L.A."/>
            <person name="Fischer W.W."/>
        </authorList>
    </citation>
    <scope>NUCLEOTIDE SEQUENCE [LARGE SCALE GENOMIC DNA]</scope>
    <source>
        <strain evidence="3 5">110S</strain>
    </source>
</reference>
<evidence type="ECO:0000313" key="5">
    <source>
        <dbReference type="Proteomes" id="UP000050502"/>
    </source>
</evidence>
<keyword evidence="1" id="KW-0812">Transmembrane</keyword>
<feature type="transmembrane region" description="Helical" evidence="1">
    <location>
        <begin position="286"/>
        <end position="305"/>
    </location>
</feature>
<proteinExistence type="predicted"/>
<accession>A0A0M9UCE4</accession>
<feature type="transmembrane region" description="Helical" evidence="1">
    <location>
        <begin position="82"/>
        <end position="99"/>
    </location>
</feature>
<organism evidence="2 4">
    <name type="scientific">Ardenticatena maritima</name>
    <dbReference type="NCBI Taxonomy" id="872965"/>
    <lineage>
        <taxon>Bacteria</taxon>
        <taxon>Bacillati</taxon>
        <taxon>Chloroflexota</taxon>
        <taxon>Ardenticatenia</taxon>
        <taxon>Ardenticatenales</taxon>
        <taxon>Ardenticatenaceae</taxon>
        <taxon>Ardenticatena</taxon>
    </lineage>
</organism>
<keyword evidence="1" id="KW-1133">Transmembrane helix</keyword>
<evidence type="ECO:0000313" key="4">
    <source>
        <dbReference type="Proteomes" id="UP000037784"/>
    </source>
</evidence>
<dbReference type="EMBL" id="BBZA01000078">
    <property type="protein sequence ID" value="GAP62747.1"/>
    <property type="molecule type" value="Genomic_DNA"/>
</dbReference>
<dbReference type="RefSeq" id="WP_054492655.1">
    <property type="nucleotide sequence ID" value="NZ_BBZA01000078.1"/>
</dbReference>
<comment type="caution">
    <text evidence="2">The sequence shown here is derived from an EMBL/GenBank/DDBJ whole genome shotgun (WGS) entry which is preliminary data.</text>
</comment>
<dbReference type="EMBL" id="LGKN01000005">
    <property type="protein sequence ID" value="KPL87686.1"/>
    <property type="molecule type" value="Genomic_DNA"/>
</dbReference>